<dbReference type="Gene3D" id="3.40.50.300">
    <property type="entry name" value="P-loop containing nucleotide triphosphate hydrolases"/>
    <property type="match status" value="1"/>
</dbReference>
<proteinExistence type="inferred from homology"/>
<dbReference type="InterPro" id="IPR015854">
    <property type="entry name" value="ABC_transpr_LolD-like"/>
</dbReference>
<dbReference type="Pfam" id="PF00005">
    <property type="entry name" value="ABC_tran"/>
    <property type="match status" value="1"/>
</dbReference>
<keyword evidence="3 5" id="KW-0067">ATP-binding</keyword>
<evidence type="ECO:0000256" key="2">
    <source>
        <dbReference type="ARBA" id="ARBA00022741"/>
    </source>
</evidence>
<evidence type="ECO:0000313" key="5">
    <source>
        <dbReference type="EMBL" id="MBC6678338.1"/>
    </source>
</evidence>
<dbReference type="InterPro" id="IPR027417">
    <property type="entry name" value="P-loop_NTPase"/>
</dbReference>
<evidence type="ECO:0000259" key="4">
    <source>
        <dbReference type="PROSITE" id="PS50893"/>
    </source>
</evidence>
<dbReference type="InterPro" id="IPR003439">
    <property type="entry name" value="ABC_transporter-like_ATP-bd"/>
</dbReference>
<feature type="domain" description="ABC transporter" evidence="4">
    <location>
        <begin position="5"/>
        <end position="240"/>
    </location>
</feature>
<organism evidence="5 6">
    <name type="scientific">Zhenpiania hominis</name>
    <dbReference type="NCBI Taxonomy" id="2763644"/>
    <lineage>
        <taxon>Bacteria</taxon>
        <taxon>Bacillati</taxon>
        <taxon>Bacillota</taxon>
        <taxon>Clostridia</taxon>
        <taxon>Peptostreptococcales</taxon>
        <taxon>Anaerovoracaceae</taxon>
        <taxon>Zhenpiania</taxon>
    </lineage>
</organism>
<keyword evidence="2" id="KW-0547">Nucleotide-binding</keyword>
<accession>A0A923NLN2</accession>
<protein>
    <submittedName>
        <fullName evidence="5">ATP-binding cassette domain-containing protein</fullName>
    </submittedName>
</protein>
<dbReference type="GO" id="GO:0005886">
    <property type="term" value="C:plasma membrane"/>
    <property type="evidence" value="ECO:0007669"/>
    <property type="project" value="UniProtKB-ARBA"/>
</dbReference>
<evidence type="ECO:0000256" key="1">
    <source>
        <dbReference type="ARBA" id="ARBA00005417"/>
    </source>
</evidence>
<dbReference type="SMART" id="SM00382">
    <property type="entry name" value="AAA"/>
    <property type="match status" value="1"/>
</dbReference>
<dbReference type="SUPFAM" id="SSF52540">
    <property type="entry name" value="P-loop containing nucleoside triphosphate hydrolases"/>
    <property type="match status" value="1"/>
</dbReference>
<evidence type="ECO:0000256" key="3">
    <source>
        <dbReference type="ARBA" id="ARBA00022840"/>
    </source>
</evidence>
<keyword evidence="6" id="KW-1185">Reference proteome</keyword>
<dbReference type="GO" id="GO:0022857">
    <property type="term" value="F:transmembrane transporter activity"/>
    <property type="evidence" value="ECO:0007669"/>
    <property type="project" value="TreeGrafter"/>
</dbReference>
<reference evidence="5" key="1">
    <citation type="submission" date="2020-08" db="EMBL/GenBank/DDBJ databases">
        <title>Genome public.</title>
        <authorList>
            <person name="Liu C."/>
            <person name="Sun Q."/>
        </authorList>
    </citation>
    <scope>NUCLEOTIDE SEQUENCE</scope>
    <source>
        <strain evidence="5">BX12</strain>
    </source>
</reference>
<dbReference type="PANTHER" id="PTHR24220">
    <property type="entry name" value="IMPORT ATP-BINDING PROTEIN"/>
    <property type="match status" value="1"/>
</dbReference>
<name>A0A923NLN2_9FIRM</name>
<gene>
    <name evidence="5" type="ORF">H9L42_00640</name>
</gene>
<dbReference type="GO" id="GO:0005524">
    <property type="term" value="F:ATP binding"/>
    <property type="evidence" value="ECO:0007669"/>
    <property type="project" value="UniProtKB-KW"/>
</dbReference>
<dbReference type="PROSITE" id="PS50893">
    <property type="entry name" value="ABC_TRANSPORTER_2"/>
    <property type="match status" value="1"/>
</dbReference>
<comment type="similarity">
    <text evidence="1">Belongs to the ABC transporter superfamily.</text>
</comment>
<dbReference type="RefSeq" id="WP_187301536.1">
    <property type="nucleotide sequence ID" value="NZ_JACRYT010000001.1"/>
</dbReference>
<dbReference type="FunFam" id="3.40.50.300:FF:000056">
    <property type="entry name" value="Cell division ATP-binding protein FtsE"/>
    <property type="match status" value="1"/>
</dbReference>
<evidence type="ECO:0000313" key="6">
    <source>
        <dbReference type="Proteomes" id="UP000602647"/>
    </source>
</evidence>
<comment type="caution">
    <text evidence="5">The sequence shown here is derived from an EMBL/GenBank/DDBJ whole genome shotgun (WGS) entry which is preliminary data.</text>
</comment>
<dbReference type="InterPro" id="IPR003593">
    <property type="entry name" value="AAA+_ATPase"/>
</dbReference>
<dbReference type="EMBL" id="JACRYT010000001">
    <property type="protein sequence ID" value="MBC6678338.1"/>
    <property type="molecule type" value="Genomic_DNA"/>
</dbReference>
<sequence>MAKEIIFDHVNKWYGEDCIALENVSFSIEKGEFVFVIGKSGAGKSTLLKMLSRQISPDSGKIWIQGEEISSMPKSRIPALRRKIGQMQPEYGLLAHKNIYENIELTMCATEQPRRLFERRIRQTLRTVGVEHRMWAFPDEISEGEAARVLLARALVVNPKILVADEPTANLDSDSAYDLMRLLEELNRMGVTIMVGSHDRELVSIMRKRVMTLSAGRLVADERHAVYNSMAADWMEERRIKNERAKKQRI</sequence>
<dbReference type="PANTHER" id="PTHR24220:SF470">
    <property type="entry name" value="CELL DIVISION ATP-BINDING PROTEIN FTSE"/>
    <property type="match status" value="1"/>
</dbReference>
<dbReference type="GO" id="GO:0016887">
    <property type="term" value="F:ATP hydrolysis activity"/>
    <property type="evidence" value="ECO:0007669"/>
    <property type="project" value="InterPro"/>
</dbReference>
<dbReference type="Proteomes" id="UP000602647">
    <property type="component" value="Unassembled WGS sequence"/>
</dbReference>
<dbReference type="AlphaFoldDB" id="A0A923NLN2"/>